<protein>
    <submittedName>
        <fullName evidence="2">Uncharacterized protein</fullName>
    </submittedName>
</protein>
<dbReference type="Proteomes" id="UP001183619">
    <property type="component" value="Unassembled WGS sequence"/>
</dbReference>
<organism evidence="2 3">
    <name type="scientific">Corynebacterium felinum</name>
    <dbReference type="NCBI Taxonomy" id="131318"/>
    <lineage>
        <taxon>Bacteria</taxon>
        <taxon>Bacillati</taxon>
        <taxon>Actinomycetota</taxon>
        <taxon>Actinomycetes</taxon>
        <taxon>Mycobacteriales</taxon>
        <taxon>Corynebacteriaceae</taxon>
        <taxon>Corynebacterium</taxon>
    </lineage>
</organism>
<gene>
    <name evidence="2" type="ORF">J2S37_000576</name>
</gene>
<keyword evidence="3" id="KW-1185">Reference proteome</keyword>
<evidence type="ECO:0000313" key="2">
    <source>
        <dbReference type="EMBL" id="MDR7354038.1"/>
    </source>
</evidence>
<reference evidence="2 3" key="1">
    <citation type="submission" date="2023-07" db="EMBL/GenBank/DDBJ databases">
        <title>Sequencing the genomes of 1000 actinobacteria strains.</title>
        <authorList>
            <person name="Klenk H.-P."/>
        </authorList>
    </citation>
    <scope>NUCLEOTIDE SEQUENCE [LARGE SCALE GENOMIC DNA]</scope>
    <source>
        <strain evidence="2 3">DSM 44508</strain>
    </source>
</reference>
<feature type="region of interest" description="Disordered" evidence="1">
    <location>
        <begin position="17"/>
        <end position="38"/>
    </location>
</feature>
<accession>A0ABU2B600</accession>
<comment type="caution">
    <text evidence="2">The sequence shown here is derived from an EMBL/GenBank/DDBJ whole genome shotgun (WGS) entry which is preliminary data.</text>
</comment>
<evidence type="ECO:0000256" key="1">
    <source>
        <dbReference type="SAM" id="MobiDB-lite"/>
    </source>
</evidence>
<evidence type="ECO:0000313" key="3">
    <source>
        <dbReference type="Proteomes" id="UP001183619"/>
    </source>
</evidence>
<name>A0ABU2B600_9CORY</name>
<proteinExistence type="predicted"/>
<sequence length="38" mass="3958">MGVLLARYGAKWKVRTNAADMPNPNPSEGAGEGGTKRG</sequence>
<dbReference type="EMBL" id="JAVDYF010000001">
    <property type="protein sequence ID" value="MDR7354038.1"/>
    <property type="molecule type" value="Genomic_DNA"/>
</dbReference>